<dbReference type="InterPro" id="IPR004242">
    <property type="entry name" value="Transposase_21"/>
</dbReference>
<dbReference type="PANTHER" id="PTHR10775">
    <property type="entry name" value="OS08G0208400 PROTEIN"/>
    <property type="match status" value="1"/>
</dbReference>
<evidence type="ECO:0000313" key="1">
    <source>
        <dbReference type="EnsemblPlants" id="PGSC0003DMT400076348"/>
    </source>
</evidence>
<reference evidence="1" key="2">
    <citation type="submission" date="2015-06" db="UniProtKB">
        <authorList>
            <consortium name="EnsemblPlants"/>
        </authorList>
    </citation>
    <scope>IDENTIFICATION</scope>
    <source>
        <strain evidence="1">DM1-3 516 R44</strain>
    </source>
</reference>
<dbReference type="PaxDb" id="4113-PGSC0003DMT400076348"/>
<dbReference type="PANTHER" id="PTHR10775:SF158">
    <property type="entry name" value="TNP2-LIKE TRANSPOSON PROTEIN"/>
    <property type="match status" value="1"/>
</dbReference>
<sequence length="143" mass="16462">MCSKTVEHMRLHALESNPDVLMRHPRDGEAWKTFDRIHSGFSSDPRNIRLGLASDGFNPFGTMSSTYSTWPVFLIPYNLPPWMCMKHTSFILSMIIPGKQTPGNNRDVYFQPLVKELRELWNDGVETFDSSLNETFRVHAALM</sequence>
<reference evidence="2" key="1">
    <citation type="journal article" date="2011" name="Nature">
        <title>Genome sequence and analysis of the tuber crop potato.</title>
        <authorList>
            <consortium name="The Potato Genome Sequencing Consortium"/>
        </authorList>
    </citation>
    <scope>NUCLEOTIDE SEQUENCE [LARGE SCALE GENOMIC DNA]</scope>
    <source>
        <strain evidence="2">cv. DM1-3 516 R44</strain>
    </source>
</reference>
<proteinExistence type="predicted"/>
<protein>
    <submittedName>
        <fullName evidence="1">TNP2, partial</fullName>
    </submittedName>
</protein>
<dbReference type="HOGENOM" id="CLU_1809633_0_0_1"/>
<dbReference type="EnsemblPlants" id="PGSC0003DMT400076348">
    <property type="protein sequence ID" value="PGSC0003DMT400076348"/>
    <property type="gene ID" value="PGSC0003DMG400029683"/>
</dbReference>
<organism evidence="1 2">
    <name type="scientific">Solanum tuberosum</name>
    <name type="common">Potato</name>
    <dbReference type="NCBI Taxonomy" id="4113"/>
    <lineage>
        <taxon>Eukaryota</taxon>
        <taxon>Viridiplantae</taxon>
        <taxon>Streptophyta</taxon>
        <taxon>Embryophyta</taxon>
        <taxon>Tracheophyta</taxon>
        <taxon>Spermatophyta</taxon>
        <taxon>Magnoliopsida</taxon>
        <taxon>eudicotyledons</taxon>
        <taxon>Gunneridae</taxon>
        <taxon>Pentapetalae</taxon>
        <taxon>asterids</taxon>
        <taxon>lamiids</taxon>
        <taxon>Solanales</taxon>
        <taxon>Solanaceae</taxon>
        <taxon>Solanoideae</taxon>
        <taxon>Solaneae</taxon>
        <taxon>Solanum</taxon>
    </lineage>
</organism>
<dbReference type="Gramene" id="PGSC0003DMT400076348">
    <property type="protein sequence ID" value="PGSC0003DMT400076348"/>
    <property type="gene ID" value="PGSC0003DMG400029683"/>
</dbReference>
<dbReference type="OMA" id="NETFRVH"/>
<dbReference type="InParanoid" id="M1CWK3"/>
<evidence type="ECO:0000313" key="2">
    <source>
        <dbReference type="Proteomes" id="UP000011115"/>
    </source>
</evidence>
<accession>M1CWK3</accession>
<dbReference type="Pfam" id="PF02992">
    <property type="entry name" value="Transposase_21"/>
    <property type="match status" value="1"/>
</dbReference>
<dbReference type="AlphaFoldDB" id="M1CWK3"/>
<keyword evidence="2" id="KW-1185">Reference proteome</keyword>
<name>M1CWK3_SOLTU</name>
<dbReference type="Proteomes" id="UP000011115">
    <property type="component" value="Unassembled WGS sequence"/>
</dbReference>
<dbReference type="eggNOG" id="ENOG502QWJJ">
    <property type="taxonomic scope" value="Eukaryota"/>
</dbReference>